<dbReference type="AlphaFoldDB" id="A0A9D1JWZ6"/>
<dbReference type="PANTHER" id="PTHR46233:SF3">
    <property type="entry name" value="HYDROXYACYLGLUTATHIONE HYDROLASE GLOC"/>
    <property type="match status" value="1"/>
</dbReference>
<dbReference type="Proteomes" id="UP000886865">
    <property type="component" value="Unassembled WGS sequence"/>
</dbReference>
<feature type="domain" description="Metallo-beta-lactamase" evidence="5">
    <location>
        <begin position="12"/>
        <end position="190"/>
    </location>
</feature>
<dbReference type="InterPro" id="IPR051453">
    <property type="entry name" value="MBL_Glyoxalase_II"/>
</dbReference>
<dbReference type="InterPro" id="IPR001279">
    <property type="entry name" value="Metallo-B-lactamas"/>
</dbReference>
<dbReference type="PANTHER" id="PTHR46233">
    <property type="entry name" value="HYDROXYACYLGLUTATHIONE HYDROLASE GLOC"/>
    <property type="match status" value="1"/>
</dbReference>
<dbReference type="Pfam" id="PF00753">
    <property type="entry name" value="Lactamase_B"/>
    <property type="match status" value="1"/>
</dbReference>
<keyword evidence="2" id="KW-0479">Metal-binding</keyword>
<dbReference type="InterPro" id="IPR036866">
    <property type="entry name" value="RibonucZ/Hydroxyglut_hydro"/>
</dbReference>
<evidence type="ECO:0000313" key="7">
    <source>
        <dbReference type="Proteomes" id="UP000886865"/>
    </source>
</evidence>
<evidence type="ECO:0000259" key="5">
    <source>
        <dbReference type="SMART" id="SM00849"/>
    </source>
</evidence>
<organism evidence="6 7">
    <name type="scientific">Candidatus Galligastranaerophilus intestinavium</name>
    <dbReference type="NCBI Taxonomy" id="2840836"/>
    <lineage>
        <taxon>Bacteria</taxon>
        <taxon>Candidatus Galligastranaerophilus</taxon>
    </lineage>
</organism>
<name>A0A9D1JWZ6_9BACT</name>
<accession>A0A9D1JWZ6</accession>
<dbReference type="EMBL" id="DVJQ01000007">
    <property type="protein sequence ID" value="HIS73521.1"/>
    <property type="molecule type" value="Genomic_DNA"/>
</dbReference>
<evidence type="ECO:0000256" key="2">
    <source>
        <dbReference type="ARBA" id="ARBA00022723"/>
    </source>
</evidence>
<evidence type="ECO:0000256" key="1">
    <source>
        <dbReference type="ARBA" id="ARBA00001947"/>
    </source>
</evidence>
<evidence type="ECO:0000313" key="6">
    <source>
        <dbReference type="EMBL" id="HIS73521.1"/>
    </source>
</evidence>
<comment type="caution">
    <text evidence="6">The sequence shown here is derived from an EMBL/GenBank/DDBJ whole genome shotgun (WGS) entry which is preliminary data.</text>
</comment>
<dbReference type="Gene3D" id="3.60.15.10">
    <property type="entry name" value="Ribonuclease Z/Hydroxyacylglutathione hydrolase-like"/>
    <property type="match status" value="1"/>
</dbReference>
<comment type="cofactor">
    <cofactor evidence="1">
        <name>Zn(2+)</name>
        <dbReference type="ChEBI" id="CHEBI:29105"/>
    </cofactor>
</comment>
<reference evidence="6" key="2">
    <citation type="journal article" date="2021" name="PeerJ">
        <title>Extensive microbial diversity within the chicken gut microbiome revealed by metagenomics and culture.</title>
        <authorList>
            <person name="Gilroy R."/>
            <person name="Ravi A."/>
            <person name="Getino M."/>
            <person name="Pursley I."/>
            <person name="Horton D.L."/>
            <person name="Alikhan N.F."/>
            <person name="Baker D."/>
            <person name="Gharbi K."/>
            <person name="Hall N."/>
            <person name="Watson M."/>
            <person name="Adriaenssens E.M."/>
            <person name="Foster-Nyarko E."/>
            <person name="Jarju S."/>
            <person name="Secka A."/>
            <person name="Antonio M."/>
            <person name="Oren A."/>
            <person name="Chaudhuri R.R."/>
            <person name="La Ragione R."/>
            <person name="Hildebrand F."/>
            <person name="Pallen M.J."/>
        </authorList>
    </citation>
    <scope>NUCLEOTIDE SEQUENCE</scope>
    <source>
        <strain evidence="6">CHK152-2871</strain>
    </source>
</reference>
<dbReference type="SMART" id="SM00849">
    <property type="entry name" value="Lactamase_B"/>
    <property type="match status" value="1"/>
</dbReference>
<keyword evidence="3" id="KW-0378">Hydrolase</keyword>
<reference evidence="6" key="1">
    <citation type="submission" date="2020-10" db="EMBL/GenBank/DDBJ databases">
        <authorList>
            <person name="Gilroy R."/>
        </authorList>
    </citation>
    <scope>NUCLEOTIDE SEQUENCE</scope>
    <source>
        <strain evidence="6">CHK152-2871</strain>
    </source>
</reference>
<evidence type="ECO:0000256" key="3">
    <source>
        <dbReference type="ARBA" id="ARBA00022801"/>
    </source>
</evidence>
<evidence type="ECO:0000256" key="4">
    <source>
        <dbReference type="ARBA" id="ARBA00022833"/>
    </source>
</evidence>
<gene>
    <name evidence="6" type="ORF">IAA86_00710</name>
</gene>
<protein>
    <submittedName>
        <fullName evidence="6">MBL fold metallo-hydrolase</fullName>
    </submittedName>
</protein>
<keyword evidence="4" id="KW-0862">Zinc</keyword>
<proteinExistence type="predicted"/>
<sequence>MIIKKLPLGPIEANTYIIFDEKSKEAVVIEASGNAQKIKEELSTLNAKLKYILLTHGHFDHVFALNELKELYPDAKAFLNKNDKPLIEHVATQCAHFGIGAIEEPKIDEYVDENSALEFANIKIKPIHTPGHSKGSMCYLIENELFSGDTLFFEEIGRCDLFGGDFSEIEKSIREKIFTLDKNTIVHPGHGHDTTVAHEIKYNAYFGENSRY</sequence>
<dbReference type="GO" id="GO:0046872">
    <property type="term" value="F:metal ion binding"/>
    <property type="evidence" value="ECO:0007669"/>
    <property type="project" value="UniProtKB-KW"/>
</dbReference>
<dbReference type="GO" id="GO:0016787">
    <property type="term" value="F:hydrolase activity"/>
    <property type="evidence" value="ECO:0007669"/>
    <property type="project" value="UniProtKB-KW"/>
</dbReference>
<dbReference type="SUPFAM" id="SSF56281">
    <property type="entry name" value="Metallo-hydrolase/oxidoreductase"/>
    <property type="match status" value="1"/>
</dbReference>
<dbReference type="CDD" id="cd06262">
    <property type="entry name" value="metallo-hydrolase-like_MBL-fold"/>
    <property type="match status" value="1"/>
</dbReference>